<dbReference type="PATRIC" id="fig|536227.13.peg.2795"/>
<dbReference type="eggNOG" id="COG0204">
    <property type="taxonomic scope" value="Bacteria"/>
</dbReference>
<comment type="catalytic activity">
    <reaction evidence="7">
        <text>a 1-acyl-sn-glycero-3-phosphate + an acyl-CoA = a 1,2-diacyl-sn-glycero-3-phosphate + CoA</text>
        <dbReference type="Rhea" id="RHEA:19709"/>
        <dbReference type="ChEBI" id="CHEBI:57287"/>
        <dbReference type="ChEBI" id="CHEBI:57970"/>
        <dbReference type="ChEBI" id="CHEBI:58342"/>
        <dbReference type="ChEBI" id="CHEBI:58608"/>
        <dbReference type="EC" id="2.3.1.51"/>
    </reaction>
</comment>
<accession>C6PTI6</accession>
<evidence type="ECO:0000256" key="4">
    <source>
        <dbReference type="ARBA" id="ARBA00022679"/>
    </source>
</evidence>
<organism evidence="9 10">
    <name type="scientific">Clostridium carboxidivorans P7</name>
    <dbReference type="NCBI Taxonomy" id="536227"/>
    <lineage>
        <taxon>Bacteria</taxon>
        <taxon>Bacillati</taxon>
        <taxon>Bacillota</taxon>
        <taxon>Clostridia</taxon>
        <taxon>Eubacteriales</taxon>
        <taxon>Clostridiaceae</taxon>
        <taxon>Clostridium</taxon>
    </lineage>
</organism>
<keyword evidence="6 7" id="KW-0012">Acyltransferase</keyword>
<dbReference type="InterPro" id="IPR002123">
    <property type="entry name" value="Plipid/glycerol_acylTrfase"/>
</dbReference>
<dbReference type="SUPFAM" id="SSF69593">
    <property type="entry name" value="Glycerol-3-phosphate (1)-acyltransferase"/>
    <property type="match status" value="1"/>
</dbReference>
<evidence type="ECO:0000313" key="9">
    <source>
        <dbReference type="EMBL" id="EET87416.1"/>
    </source>
</evidence>
<evidence type="ECO:0000256" key="7">
    <source>
        <dbReference type="RuleBase" id="RU361267"/>
    </source>
</evidence>
<dbReference type="InterPro" id="IPR004552">
    <property type="entry name" value="AGP_acyltrans"/>
</dbReference>
<keyword evidence="7" id="KW-1208">Phospholipid metabolism</keyword>
<dbReference type="PANTHER" id="PTHR10434:SF64">
    <property type="entry name" value="1-ACYL-SN-GLYCEROL-3-PHOSPHATE ACYLTRANSFERASE-RELATED"/>
    <property type="match status" value="1"/>
</dbReference>
<dbReference type="GO" id="GO:0003841">
    <property type="term" value="F:1-acylglycerol-3-phosphate O-acyltransferase activity"/>
    <property type="evidence" value="ECO:0007669"/>
    <property type="project" value="UniProtKB-UniRule"/>
</dbReference>
<dbReference type="AlphaFoldDB" id="C6PTI6"/>
<comment type="pathway">
    <text evidence="1">Lipid metabolism.</text>
</comment>
<comment type="domain">
    <text evidence="7">The HXXXXD motif is essential for acyltransferase activity and may constitute the binding site for the phosphate moiety of the glycerol-3-phosphate.</text>
</comment>
<comment type="caution">
    <text evidence="9">The sequence shown here is derived from an EMBL/GenBank/DDBJ whole genome shotgun (WGS) entry which is preliminary data.</text>
</comment>
<evidence type="ECO:0000259" key="8">
    <source>
        <dbReference type="SMART" id="SM00563"/>
    </source>
</evidence>
<comment type="similarity">
    <text evidence="2 7">Belongs to the 1-acyl-sn-glycerol-3-phosphate acyltransferase family.</text>
</comment>
<keyword evidence="7" id="KW-0594">Phospholipid biosynthesis</keyword>
<evidence type="ECO:0000256" key="1">
    <source>
        <dbReference type="ARBA" id="ARBA00005189"/>
    </source>
</evidence>
<evidence type="ECO:0000313" key="10">
    <source>
        <dbReference type="Proteomes" id="UP000004198"/>
    </source>
</evidence>
<dbReference type="EMBL" id="ACVI01000030">
    <property type="protein sequence ID" value="EET87416.1"/>
    <property type="molecule type" value="Genomic_DNA"/>
</dbReference>
<protein>
    <recommendedName>
        <fullName evidence="7">1-acyl-sn-glycerol-3-phosphate acyltransferase</fullName>
        <ecNumber evidence="7">2.3.1.51</ecNumber>
    </recommendedName>
</protein>
<dbReference type="EC" id="2.3.1.51" evidence="7"/>
<feature type="domain" description="Phospholipid/glycerol acyltransferase" evidence="8">
    <location>
        <begin position="72"/>
        <end position="186"/>
    </location>
</feature>
<gene>
    <name evidence="9" type="ORF">CcarbDRAFT_2103</name>
</gene>
<dbReference type="KEGG" id="cck:Ccar_13340"/>
<dbReference type="RefSeq" id="WP_007060988.1">
    <property type="nucleotide sequence ID" value="NZ_ACVI01000030.1"/>
</dbReference>
<dbReference type="GO" id="GO:0016020">
    <property type="term" value="C:membrane"/>
    <property type="evidence" value="ECO:0007669"/>
    <property type="project" value="InterPro"/>
</dbReference>
<dbReference type="CDD" id="cd07989">
    <property type="entry name" value="LPLAT_AGPAT-like"/>
    <property type="match status" value="1"/>
</dbReference>
<dbReference type="OrthoDB" id="9803035at2"/>
<keyword evidence="10" id="KW-1185">Reference proteome</keyword>
<proteinExistence type="inferred from homology"/>
<evidence type="ECO:0000256" key="2">
    <source>
        <dbReference type="ARBA" id="ARBA00008655"/>
    </source>
</evidence>
<evidence type="ECO:0000256" key="6">
    <source>
        <dbReference type="ARBA" id="ARBA00023315"/>
    </source>
</evidence>
<keyword evidence="4 7" id="KW-0808">Transferase</keyword>
<dbReference type="SMART" id="SM00563">
    <property type="entry name" value="PlsC"/>
    <property type="match status" value="1"/>
</dbReference>
<dbReference type="PANTHER" id="PTHR10434">
    <property type="entry name" value="1-ACYL-SN-GLYCEROL-3-PHOSPHATE ACYLTRANSFERASE"/>
    <property type="match status" value="1"/>
</dbReference>
<evidence type="ECO:0000256" key="3">
    <source>
        <dbReference type="ARBA" id="ARBA00022516"/>
    </source>
</evidence>
<keyword evidence="5 7" id="KW-0443">Lipid metabolism</keyword>
<dbReference type="STRING" id="536227.Ccar_13340"/>
<evidence type="ECO:0000256" key="5">
    <source>
        <dbReference type="ARBA" id="ARBA00023098"/>
    </source>
</evidence>
<keyword evidence="3 7" id="KW-0444">Lipid biosynthesis</keyword>
<name>C6PTI6_9CLOT</name>
<dbReference type="NCBIfam" id="TIGR00530">
    <property type="entry name" value="AGP_acyltrn"/>
    <property type="match status" value="1"/>
</dbReference>
<sequence>MIKLFWYSYFGIYLLIKSIVTKIDLLLLTKKSQEAIDECVYKRSKEISDHLLKKSKTISVAKGKENIPQGPCVFVSNHQAIFDCFLIYSNVCKLSGFIAKKEIKKYPLVSNWLNVMHSVYIDRKNVREGMKAINKGVENLKNGYSMIIFPEGTRSLESKMGEFKKGSMKLAIKANVPIVPITVDGTYKVLEVGNKVRGNEVKIMIHKPVYVDKLSEEEKKNLSKILQDTIENGLKDLNTLK</sequence>
<dbReference type="Proteomes" id="UP000004198">
    <property type="component" value="Unassembled WGS sequence"/>
</dbReference>
<dbReference type="GO" id="GO:0006654">
    <property type="term" value="P:phosphatidic acid biosynthetic process"/>
    <property type="evidence" value="ECO:0007669"/>
    <property type="project" value="TreeGrafter"/>
</dbReference>
<dbReference type="Pfam" id="PF01553">
    <property type="entry name" value="Acyltransferase"/>
    <property type="match status" value="1"/>
</dbReference>
<reference evidence="9 10" key="1">
    <citation type="submission" date="2009-06" db="EMBL/GenBank/DDBJ databases">
        <title>The draft genome of Clostridium carboxidivorans P7.</title>
        <authorList>
            <consortium name="US DOE Joint Genome Institute (JGI-PGF)"/>
            <person name="Lucas S."/>
            <person name="Copeland A."/>
            <person name="Lapidus A."/>
            <person name="Glavina del Rio T."/>
            <person name="Tice H."/>
            <person name="Bruce D."/>
            <person name="Goodwin L."/>
            <person name="Pitluck S."/>
            <person name="Larimer F."/>
            <person name="Land M.L."/>
            <person name="Hauser L."/>
            <person name="Hemme C.L."/>
        </authorList>
    </citation>
    <scope>NUCLEOTIDE SEQUENCE [LARGE SCALE GENOMIC DNA]</scope>
    <source>
        <strain evidence="9 10">P7</strain>
    </source>
</reference>